<feature type="compositionally biased region" description="Pro residues" evidence="1">
    <location>
        <begin position="258"/>
        <end position="280"/>
    </location>
</feature>
<feature type="non-terminal residue" evidence="2">
    <location>
        <position position="280"/>
    </location>
</feature>
<proteinExistence type="predicted"/>
<feature type="compositionally biased region" description="Polar residues" evidence="1">
    <location>
        <begin position="94"/>
        <end position="103"/>
    </location>
</feature>
<organism evidence="2 3">
    <name type="scientific">Coprinopsis marcescibilis</name>
    <name type="common">Agaric fungus</name>
    <name type="synonym">Psathyrella marcescibilis</name>
    <dbReference type="NCBI Taxonomy" id="230819"/>
    <lineage>
        <taxon>Eukaryota</taxon>
        <taxon>Fungi</taxon>
        <taxon>Dikarya</taxon>
        <taxon>Basidiomycota</taxon>
        <taxon>Agaricomycotina</taxon>
        <taxon>Agaricomycetes</taxon>
        <taxon>Agaricomycetidae</taxon>
        <taxon>Agaricales</taxon>
        <taxon>Agaricineae</taxon>
        <taxon>Psathyrellaceae</taxon>
        <taxon>Coprinopsis</taxon>
    </lineage>
</organism>
<dbReference type="Proteomes" id="UP000307440">
    <property type="component" value="Unassembled WGS sequence"/>
</dbReference>
<reference evidence="2 3" key="1">
    <citation type="journal article" date="2019" name="Nat. Ecol. Evol.">
        <title>Megaphylogeny resolves global patterns of mushroom evolution.</title>
        <authorList>
            <person name="Varga T."/>
            <person name="Krizsan K."/>
            <person name="Foldi C."/>
            <person name="Dima B."/>
            <person name="Sanchez-Garcia M."/>
            <person name="Sanchez-Ramirez S."/>
            <person name="Szollosi G.J."/>
            <person name="Szarkandi J.G."/>
            <person name="Papp V."/>
            <person name="Albert L."/>
            <person name="Andreopoulos W."/>
            <person name="Angelini C."/>
            <person name="Antonin V."/>
            <person name="Barry K.W."/>
            <person name="Bougher N.L."/>
            <person name="Buchanan P."/>
            <person name="Buyck B."/>
            <person name="Bense V."/>
            <person name="Catcheside P."/>
            <person name="Chovatia M."/>
            <person name="Cooper J."/>
            <person name="Damon W."/>
            <person name="Desjardin D."/>
            <person name="Finy P."/>
            <person name="Geml J."/>
            <person name="Haridas S."/>
            <person name="Hughes K."/>
            <person name="Justo A."/>
            <person name="Karasinski D."/>
            <person name="Kautmanova I."/>
            <person name="Kiss B."/>
            <person name="Kocsube S."/>
            <person name="Kotiranta H."/>
            <person name="LaButti K.M."/>
            <person name="Lechner B.E."/>
            <person name="Liimatainen K."/>
            <person name="Lipzen A."/>
            <person name="Lukacs Z."/>
            <person name="Mihaltcheva S."/>
            <person name="Morgado L.N."/>
            <person name="Niskanen T."/>
            <person name="Noordeloos M.E."/>
            <person name="Ohm R.A."/>
            <person name="Ortiz-Santana B."/>
            <person name="Ovrebo C."/>
            <person name="Racz N."/>
            <person name="Riley R."/>
            <person name="Savchenko A."/>
            <person name="Shiryaev A."/>
            <person name="Soop K."/>
            <person name="Spirin V."/>
            <person name="Szebenyi C."/>
            <person name="Tomsovsky M."/>
            <person name="Tulloss R.E."/>
            <person name="Uehling J."/>
            <person name="Grigoriev I.V."/>
            <person name="Vagvolgyi C."/>
            <person name="Papp T."/>
            <person name="Martin F.M."/>
            <person name="Miettinen O."/>
            <person name="Hibbett D.S."/>
            <person name="Nagy L.G."/>
        </authorList>
    </citation>
    <scope>NUCLEOTIDE SEQUENCE [LARGE SCALE GENOMIC DNA]</scope>
    <source>
        <strain evidence="2 3">CBS 121175</strain>
    </source>
</reference>
<keyword evidence="3" id="KW-1185">Reference proteome</keyword>
<accession>A0A5C3KA27</accession>
<feature type="compositionally biased region" description="Low complexity" evidence="1">
    <location>
        <begin position="44"/>
        <end position="60"/>
    </location>
</feature>
<dbReference type="AlphaFoldDB" id="A0A5C3KA27"/>
<feature type="compositionally biased region" description="Polar residues" evidence="1">
    <location>
        <begin position="217"/>
        <end position="228"/>
    </location>
</feature>
<feature type="region of interest" description="Disordered" evidence="1">
    <location>
        <begin position="1"/>
        <end position="119"/>
    </location>
</feature>
<evidence type="ECO:0000313" key="2">
    <source>
        <dbReference type="EMBL" id="TFK16925.1"/>
    </source>
</evidence>
<dbReference type="EMBL" id="ML210604">
    <property type="protein sequence ID" value="TFK16925.1"/>
    <property type="molecule type" value="Genomic_DNA"/>
</dbReference>
<sequence length="280" mass="30179">MSSSREGPRVGCSRASDAANSQRSSAPPTVPLIPSSDDQLDLVSPASRPSSSLSQSRGSATPTRQQYATDTPAPPSRTPSRVGGRRSASEDSPSRQATPTGSTDLEMRDVTPSVSGQPQPVFLSLTLEPETVEEDFKAATLALETITSLLRTCNEYPDDYPLWDPLLIRNALKDFSAALDLPAWQKIRRPSRASVSEDEDVTIRIPVAPRPTFAQRGPSTPRHSNLPRSSPPVEDPMVEDTVTPAPPRPKEGQSPYPASRPQPKKPVVPFQRPTPGPPPP</sequence>
<gene>
    <name evidence="2" type="ORF">FA15DRAFT_711280</name>
</gene>
<feature type="region of interest" description="Disordered" evidence="1">
    <location>
        <begin position="189"/>
        <end position="280"/>
    </location>
</feature>
<protein>
    <submittedName>
        <fullName evidence="2">Uncharacterized protein</fullName>
    </submittedName>
</protein>
<evidence type="ECO:0000313" key="3">
    <source>
        <dbReference type="Proteomes" id="UP000307440"/>
    </source>
</evidence>
<feature type="compositionally biased region" description="Polar residues" evidence="1">
    <location>
        <begin position="18"/>
        <end position="27"/>
    </location>
</feature>
<name>A0A5C3KA27_COPMA</name>
<evidence type="ECO:0000256" key="1">
    <source>
        <dbReference type="SAM" id="MobiDB-lite"/>
    </source>
</evidence>